<evidence type="ECO:0000256" key="1">
    <source>
        <dbReference type="ARBA" id="ARBA00001946"/>
    </source>
</evidence>
<dbReference type="Gene3D" id="3.30.460.10">
    <property type="entry name" value="Beta Polymerase, domain 2"/>
    <property type="match status" value="1"/>
</dbReference>
<accession>A0A1F5FY14</accession>
<keyword evidence="5" id="KW-0479">Metal-binding</keyword>
<proteinExistence type="inferred from homology"/>
<dbReference type="InterPro" id="IPR043519">
    <property type="entry name" value="NT_sf"/>
</dbReference>
<evidence type="ECO:0000313" key="12">
    <source>
        <dbReference type="Proteomes" id="UP000177069"/>
    </source>
</evidence>
<keyword evidence="2" id="KW-1277">Toxin-antitoxin system</keyword>
<reference evidence="11 12" key="1">
    <citation type="journal article" date="2016" name="Nat. Commun.">
        <title>Thousands of microbial genomes shed light on interconnected biogeochemical processes in an aquifer system.</title>
        <authorList>
            <person name="Anantharaman K."/>
            <person name="Brown C.T."/>
            <person name="Hug L.A."/>
            <person name="Sharon I."/>
            <person name="Castelle C.J."/>
            <person name="Probst A.J."/>
            <person name="Thomas B.C."/>
            <person name="Singh A."/>
            <person name="Wilkins M.J."/>
            <person name="Karaoz U."/>
            <person name="Brodie E.L."/>
            <person name="Williams K.H."/>
            <person name="Hubbard S.S."/>
            <person name="Banfield J.F."/>
        </authorList>
    </citation>
    <scope>NUCLEOTIDE SEQUENCE [LARGE SCALE GENOMIC DNA]</scope>
</reference>
<evidence type="ECO:0000313" key="11">
    <source>
        <dbReference type="EMBL" id="OGD84508.1"/>
    </source>
</evidence>
<organism evidence="11 12">
    <name type="scientific">Candidatus Curtissbacteria bacterium RIFCSPHIGHO2_01_FULL_41_13</name>
    <dbReference type="NCBI Taxonomy" id="1797745"/>
    <lineage>
        <taxon>Bacteria</taxon>
        <taxon>Candidatus Curtissiibacteriota</taxon>
    </lineage>
</organism>
<dbReference type="GO" id="GO:0016779">
    <property type="term" value="F:nucleotidyltransferase activity"/>
    <property type="evidence" value="ECO:0007669"/>
    <property type="project" value="UniProtKB-KW"/>
</dbReference>
<sequence>MKSDIDVIKDKVVPILKEAGVTRSSIFGSYVRGETRKDSDIDILVDFPRGKGLFEFIGLKQELEKVLGKKVDLGEYSTLEPRIKDSVLSQQVRIL</sequence>
<evidence type="ECO:0000256" key="7">
    <source>
        <dbReference type="ARBA" id="ARBA00022840"/>
    </source>
</evidence>
<comment type="caution">
    <text evidence="11">The sequence shown here is derived from an EMBL/GenBank/DDBJ whole genome shotgun (WGS) entry which is preliminary data.</text>
</comment>
<protein>
    <recommendedName>
        <fullName evidence="10">Polymerase nucleotidyl transferase domain-containing protein</fullName>
    </recommendedName>
</protein>
<evidence type="ECO:0000256" key="9">
    <source>
        <dbReference type="ARBA" id="ARBA00038276"/>
    </source>
</evidence>
<comment type="cofactor">
    <cofactor evidence="1">
        <name>Mg(2+)</name>
        <dbReference type="ChEBI" id="CHEBI:18420"/>
    </cofactor>
</comment>
<keyword evidence="4" id="KW-0548">Nucleotidyltransferase</keyword>
<dbReference type="PANTHER" id="PTHR33571:SF14">
    <property type="entry name" value="PROTEIN ADENYLYLTRANSFERASE MJ0435-RELATED"/>
    <property type="match status" value="1"/>
</dbReference>
<keyword evidence="7" id="KW-0067">ATP-binding</keyword>
<name>A0A1F5FY14_9BACT</name>
<dbReference type="InterPro" id="IPR052038">
    <property type="entry name" value="Type-VII_TA_antitoxin"/>
</dbReference>
<dbReference type="Pfam" id="PF01909">
    <property type="entry name" value="NTP_transf_2"/>
    <property type="match status" value="1"/>
</dbReference>
<evidence type="ECO:0000256" key="3">
    <source>
        <dbReference type="ARBA" id="ARBA00022679"/>
    </source>
</evidence>
<dbReference type="InterPro" id="IPR002934">
    <property type="entry name" value="Polymerase_NTP_transf_dom"/>
</dbReference>
<keyword evidence="6" id="KW-0547">Nucleotide-binding</keyword>
<comment type="similarity">
    <text evidence="9">Belongs to the MntA antitoxin family.</text>
</comment>
<evidence type="ECO:0000256" key="5">
    <source>
        <dbReference type="ARBA" id="ARBA00022723"/>
    </source>
</evidence>
<evidence type="ECO:0000256" key="6">
    <source>
        <dbReference type="ARBA" id="ARBA00022741"/>
    </source>
</evidence>
<evidence type="ECO:0000256" key="2">
    <source>
        <dbReference type="ARBA" id="ARBA00022649"/>
    </source>
</evidence>
<keyword evidence="8" id="KW-0460">Magnesium</keyword>
<feature type="domain" description="Polymerase nucleotidyl transferase" evidence="10">
    <location>
        <begin position="11"/>
        <end position="89"/>
    </location>
</feature>
<dbReference type="SUPFAM" id="SSF81301">
    <property type="entry name" value="Nucleotidyltransferase"/>
    <property type="match status" value="1"/>
</dbReference>
<gene>
    <name evidence="11" type="ORF">A2696_02025</name>
</gene>
<evidence type="ECO:0000259" key="10">
    <source>
        <dbReference type="Pfam" id="PF01909"/>
    </source>
</evidence>
<dbReference type="GO" id="GO:0005524">
    <property type="term" value="F:ATP binding"/>
    <property type="evidence" value="ECO:0007669"/>
    <property type="project" value="UniProtKB-KW"/>
</dbReference>
<dbReference type="EMBL" id="MFBA01000058">
    <property type="protein sequence ID" value="OGD84508.1"/>
    <property type="molecule type" value="Genomic_DNA"/>
</dbReference>
<evidence type="ECO:0000256" key="4">
    <source>
        <dbReference type="ARBA" id="ARBA00022695"/>
    </source>
</evidence>
<dbReference type="Proteomes" id="UP000177069">
    <property type="component" value="Unassembled WGS sequence"/>
</dbReference>
<dbReference type="AlphaFoldDB" id="A0A1F5FY14"/>
<evidence type="ECO:0000256" key="8">
    <source>
        <dbReference type="ARBA" id="ARBA00022842"/>
    </source>
</evidence>
<dbReference type="CDD" id="cd05403">
    <property type="entry name" value="NT_KNTase_like"/>
    <property type="match status" value="1"/>
</dbReference>
<keyword evidence="3" id="KW-0808">Transferase</keyword>
<dbReference type="PANTHER" id="PTHR33571">
    <property type="entry name" value="SSL8005 PROTEIN"/>
    <property type="match status" value="1"/>
</dbReference>
<dbReference type="GO" id="GO:0046872">
    <property type="term" value="F:metal ion binding"/>
    <property type="evidence" value="ECO:0007669"/>
    <property type="project" value="UniProtKB-KW"/>
</dbReference>